<accession>A0A6N4UU17</accession>
<organism evidence="2 3">
    <name type="scientific">Mycolicibacterium alvei</name>
    <dbReference type="NCBI Taxonomy" id="67081"/>
    <lineage>
        <taxon>Bacteria</taxon>
        <taxon>Bacillati</taxon>
        <taxon>Actinomycetota</taxon>
        <taxon>Actinomycetes</taxon>
        <taxon>Mycobacteriales</taxon>
        <taxon>Mycobacteriaceae</taxon>
        <taxon>Mycolicibacterium</taxon>
    </lineage>
</organism>
<sequence length="149" mass="15887">MTATNEQARVDWLLDGTLAPAVGGDSLAPLYEAANRGELALPFCAACAQPVELGQEICDNCGASEQNWRAVELLGSVHSATLMHRREPGLVRAQHPYPIVDVEMNSGHRLVLTTVHPADTAPAIGTAVTIDFRHLGNVAIPAIDTLEDK</sequence>
<evidence type="ECO:0000259" key="1">
    <source>
        <dbReference type="Pfam" id="PF01796"/>
    </source>
</evidence>
<gene>
    <name evidence="2" type="ORF">MALV_21460</name>
</gene>
<dbReference type="Pfam" id="PF01796">
    <property type="entry name" value="OB_ChsH2_C"/>
    <property type="match status" value="1"/>
</dbReference>
<keyword evidence="3" id="KW-1185">Reference proteome</keyword>
<proteinExistence type="predicted"/>
<dbReference type="SUPFAM" id="SSF50249">
    <property type="entry name" value="Nucleic acid-binding proteins"/>
    <property type="match status" value="1"/>
</dbReference>
<reference evidence="2 3" key="1">
    <citation type="journal article" date="2019" name="Emerg. Microbes Infect.">
        <title>Comprehensive subspecies identification of 175 nontuberculous mycobacteria species based on 7547 genomic profiles.</title>
        <authorList>
            <person name="Matsumoto Y."/>
            <person name="Kinjo T."/>
            <person name="Motooka D."/>
            <person name="Nabeya D."/>
            <person name="Jung N."/>
            <person name="Uechi K."/>
            <person name="Horii T."/>
            <person name="Iida T."/>
            <person name="Fujita J."/>
            <person name="Nakamura S."/>
        </authorList>
    </citation>
    <scope>NUCLEOTIDE SEQUENCE [LARGE SCALE GENOMIC DNA]</scope>
    <source>
        <strain evidence="2 3">JCM 12272</strain>
    </source>
</reference>
<dbReference type="AlphaFoldDB" id="A0A6N4UU17"/>
<feature type="domain" description="ChsH2 C-terminal OB-fold" evidence="1">
    <location>
        <begin position="68"/>
        <end position="133"/>
    </location>
</feature>
<dbReference type="InterPro" id="IPR002878">
    <property type="entry name" value="ChsH2_C"/>
</dbReference>
<dbReference type="InterPro" id="IPR012340">
    <property type="entry name" value="NA-bd_OB-fold"/>
</dbReference>
<dbReference type="Proteomes" id="UP000466906">
    <property type="component" value="Chromosome"/>
</dbReference>
<dbReference type="RefSeq" id="WP_163663767.1">
    <property type="nucleotide sequence ID" value="NZ_AP022565.1"/>
</dbReference>
<dbReference type="KEGG" id="malv:MALV_21460"/>
<protein>
    <recommendedName>
        <fullName evidence="1">ChsH2 C-terminal OB-fold domain-containing protein</fullName>
    </recommendedName>
</protein>
<name>A0A6N4UU17_9MYCO</name>
<evidence type="ECO:0000313" key="2">
    <source>
        <dbReference type="EMBL" id="BBX27021.1"/>
    </source>
</evidence>
<dbReference type="EMBL" id="AP022565">
    <property type="protein sequence ID" value="BBX27021.1"/>
    <property type="molecule type" value="Genomic_DNA"/>
</dbReference>
<evidence type="ECO:0000313" key="3">
    <source>
        <dbReference type="Proteomes" id="UP000466906"/>
    </source>
</evidence>